<dbReference type="Pfam" id="PF03448">
    <property type="entry name" value="MgtE_N"/>
    <property type="match status" value="1"/>
</dbReference>
<comment type="caution">
    <text evidence="3">The sequence shown here is derived from an EMBL/GenBank/DDBJ whole genome shotgun (WGS) entry which is preliminary data.</text>
</comment>
<dbReference type="SUPFAM" id="SSF158791">
    <property type="entry name" value="MgtE N-terminal domain-like"/>
    <property type="match status" value="1"/>
</dbReference>
<evidence type="ECO:0000256" key="1">
    <source>
        <dbReference type="PROSITE-ProRule" id="PRU00703"/>
    </source>
</evidence>
<dbReference type="Gene3D" id="1.25.60.10">
    <property type="entry name" value="MgtE N-terminal domain-like"/>
    <property type="match status" value="1"/>
</dbReference>
<dbReference type="Gene3D" id="3.10.580.10">
    <property type="entry name" value="CBS-domain"/>
    <property type="match status" value="1"/>
</dbReference>
<dbReference type="SMART" id="SM00924">
    <property type="entry name" value="MgtE_N"/>
    <property type="match status" value="1"/>
</dbReference>
<dbReference type="InterPro" id="IPR046342">
    <property type="entry name" value="CBS_dom_sf"/>
</dbReference>
<feature type="domain" description="CBS" evidence="2">
    <location>
        <begin position="357"/>
        <end position="414"/>
    </location>
</feature>
<dbReference type="SMART" id="SM00116">
    <property type="entry name" value="CBS"/>
    <property type="match status" value="2"/>
</dbReference>
<dbReference type="STRING" id="908809.ABG79_01718"/>
<dbReference type="GO" id="GO:0016020">
    <property type="term" value="C:membrane"/>
    <property type="evidence" value="ECO:0007669"/>
    <property type="project" value="InterPro"/>
</dbReference>
<protein>
    <submittedName>
        <fullName evidence="3">Magnesium transporter MgtE</fullName>
    </submittedName>
</protein>
<dbReference type="PANTHER" id="PTHR43773:SF1">
    <property type="entry name" value="MAGNESIUM TRANSPORTER MGTE"/>
    <property type="match status" value="1"/>
</dbReference>
<evidence type="ECO:0000313" key="3">
    <source>
        <dbReference type="EMBL" id="KRQ86509.1"/>
    </source>
</evidence>
<dbReference type="PATRIC" id="fig|908809.3.peg.1716"/>
<dbReference type="CDD" id="cd04606">
    <property type="entry name" value="CBS_pair_Mg_transporter"/>
    <property type="match status" value="1"/>
</dbReference>
<dbReference type="SUPFAM" id="SSF54631">
    <property type="entry name" value="CBS-domain pair"/>
    <property type="match status" value="1"/>
</dbReference>
<sequence length="420" mass="48320">MERVKGCYVSYVLGAPVYDTTDIFLGKLNDLIVTSDEHLPSVEGIRIKNRDALREIAFKSLSIFRKGNKYKIIVDNYFEYKRVENYYSLSNDILDKQIVDINGRRVVRVNDLRLAEIGASYKVVAVDIGFRGLLRRLGILDFTEIILSRFNRRLGDSLIIWDNVEPIKGQIDRLTLSMPYKKLKSLHPADIADILEELDAKYRSDIFKTFDTRLAADTLEEFEDEYQTDLVENIDAALAKEIFENMPNDEIADILEDVDEEHVEKILEKMDKEDAEEIKELLEYEEDTVGSIMTTDYIAFNFEKTVDEVIKELRETKPSSEIAYYLYVVDDDGRLLGVVSIRDLIVSPGDSKLKEIMKSNVIYVKDSDTLDDLTELVTKYELLAIPVVDENKVLVGMAILNDIVDEVLLPRWKKILKRSA</sequence>
<gene>
    <name evidence="3" type="ORF">ABG79_01718</name>
</gene>
<dbReference type="InterPro" id="IPR000644">
    <property type="entry name" value="CBS_dom"/>
</dbReference>
<evidence type="ECO:0000259" key="2">
    <source>
        <dbReference type="PROSITE" id="PS51371"/>
    </source>
</evidence>
<name>A0A0R3JW14_CALMK</name>
<dbReference type="Proteomes" id="UP000052015">
    <property type="component" value="Unassembled WGS sequence"/>
</dbReference>
<dbReference type="RefSeq" id="WP_057979045.1">
    <property type="nucleotide sequence ID" value="NZ_LKHP01000009.1"/>
</dbReference>
<organism evidence="3 4">
    <name type="scientific">Caloramator mitchellensis</name>
    <dbReference type="NCBI Taxonomy" id="908809"/>
    <lineage>
        <taxon>Bacteria</taxon>
        <taxon>Bacillati</taxon>
        <taxon>Bacillota</taxon>
        <taxon>Clostridia</taxon>
        <taxon>Eubacteriales</taxon>
        <taxon>Clostridiaceae</taxon>
        <taxon>Caloramator</taxon>
    </lineage>
</organism>
<dbReference type="GO" id="GO:0015095">
    <property type="term" value="F:magnesium ion transmembrane transporter activity"/>
    <property type="evidence" value="ECO:0007669"/>
    <property type="project" value="InterPro"/>
</dbReference>
<dbReference type="PROSITE" id="PS51371">
    <property type="entry name" value="CBS"/>
    <property type="match status" value="2"/>
</dbReference>
<dbReference type="OrthoDB" id="9790355at2"/>
<accession>A0A0R3JW14</accession>
<dbReference type="InterPro" id="IPR006668">
    <property type="entry name" value="Mg_transptr_MgtE_intracell_dom"/>
</dbReference>
<dbReference type="InterPro" id="IPR006669">
    <property type="entry name" value="MgtE_transporter"/>
</dbReference>
<dbReference type="EMBL" id="LKHP01000009">
    <property type="protein sequence ID" value="KRQ86509.1"/>
    <property type="molecule type" value="Genomic_DNA"/>
</dbReference>
<dbReference type="PANTHER" id="PTHR43773">
    <property type="entry name" value="MAGNESIUM TRANSPORTER MGTE"/>
    <property type="match status" value="1"/>
</dbReference>
<proteinExistence type="predicted"/>
<keyword evidence="1" id="KW-0129">CBS domain</keyword>
<dbReference type="Pfam" id="PF00571">
    <property type="entry name" value="CBS"/>
    <property type="match status" value="2"/>
</dbReference>
<reference evidence="3 4" key="1">
    <citation type="submission" date="2015-09" db="EMBL/GenBank/DDBJ databases">
        <title>Draft genome sequence of a Caloramator mitchellensis, a moderate thermophile from the Great Artesian Basin of Australia.</title>
        <authorList>
            <person name="Patel B.K."/>
        </authorList>
    </citation>
    <scope>NUCLEOTIDE SEQUENCE [LARGE SCALE GENOMIC DNA]</scope>
    <source>
        <strain evidence="3 4">VF08</strain>
    </source>
</reference>
<dbReference type="InterPro" id="IPR038076">
    <property type="entry name" value="MgtE_N_sf"/>
</dbReference>
<evidence type="ECO:0000313" key="4">
    <source>
        <dbReference type="Proteomes" id="UP000052015"/>
    </source>
</evidence>
<feature type="domain" description="CBS" evidence="2">
    <location>
        <begin position="293"/>
        <end position="355"/>
    </location>
</feature>
<keyword evidence="4" id="KW-1185">Reference proteome</keyword>
<dbReference type="AlphaFoldDB" id="A0A0R3JW14"/>